<dbReference type="PANTHER" id="PTHR12387:SF0">
    <property type="entry name" value="26S PROTEASOME NON-ATPASE REGULATORY SUBUNIT 8"/>
    <property type="match status" value="1"/>
</dbReference>
<dbReference type="GO" id="GO:0005829">
    <property type="term" value="C:cytosol"/>
    <property type="evidence" value="ECO:0007669"/>
    <property type="project" value="TreeGrafter"/>
</dbReference>
<sequence>MANMALVDELVASYQLLTQEWNKKTRDVKRCGDLLVKLKVTLTQLPFLPTSNTHVSKKELLLARDILEIGAQWSIVTRDIPSFERYMAQLKCYYLDYQ</sequence>
<protein>
    <submittedName>
        <fullName evidence="1">Uncharacterized protein</fullName>
    </submittedName>
</protein>
<dbReference type="AlphaFoldDB" id="A0AAQ4F376"/>
<organism evidence="1 2">
    <name type="scientific">Amblyomma americanum</name>
    <name type="common">Lone star tick</name>
    <dbReference type="NCBI Taxonomy" id="6943"/>
    <lineage>
        <taxon>Eukaryota</taxon>
        <taxon>Metazoa</taxon>
        <taxon>Ecdysozoa</taxon>
        <taxon>Arthropoda</taxon>
        <taxon>Chelicerata</taxon>
        <taxon>Arachnida</taxon>
        <taxon>Acari</taxon>
        <taxon>Parasitiformes</taxon>
        <taxon>Ixodida</taxon>
        <taxon>Ixodoidea</taxon>
        <taxon>Ixodidae</taxon>
        <taxon>Amblyomminae</taxon>
        <taxon>Amblyomma</taxon>
    </lineage>
</organism>
<gene>
    <name evidence="1" type="ORF">V5799_017063</name>
</gene>
<reference evidence="1 2" key="1">
    <citation type="journal article" date="2023" name="Arcadia Sci">
        <title>De novo assembly of a long-read Amblyomma americanum tick genome.</title>
        <authorList>
            <person name="Chou S."/>
            <person name="Poskanzer K.E."/>
            <person name="Rollins M."/>
            <person name="Thuy-Boun P.S."/>
        </authorList>
    </citation>
    <scope>NUCLEOTIDE SEQUENCE [LARGE SCALE GENOMIC DNA]</scope>
    <source>
        <strain evidence="1">F_SG_1</strain>
        <tissue evidence="1">Salivary glands</tissue>
    </source>
</reference>
<comment type="caution">
    <text evidence="1">The sequence shown here is derived from an EMBL/GenBank/DDBJ whole genome shotgun (WGS) entry which is preliminary data.</text>
</comment>
<dbReference type="Proteomes" id="UP001321473">
    <property type="component" value="Unassembled WGS sequence"/>
</dbReference>
<dbReference type="GO" id="GO:0008541">
    <property type="term" value="C:proteasome regulatory particle, lid subcomplex"/>
    <property type="evidence" value="ECO:0007669"/>
    <property type="project" value="TreeGrafter"/>
</dbReference>
<proteinExistence type="predicted"/>
<keyword evidence="2" id="KW-1185">Reference proteome</keyword>
<dbReference type="PANTHER" id="PTHR12387">
    <property type="entry name" value="26S PROTEASOME NON-ATPASE REGULATORY SUBUNIT 8"/>
    <property type="match status" value="1"/>
</dbReference>
<name>A0AAQ4F376_AMBAM</name>
<dbReference type="GO" id="GO:0005634">
    <property type="term" value="C:nucleus"/>
    <property type="evidence" value="ECO:0007669"/>
    <property type="project" value="TreeGrafter"/>
</dbReference>
<dbReference type="GO" id="GO:0043161">
    <property type="term" value="P:proteasome-mediated ubiquitin-dependent protein catabolic process"/>
    <property type="evidence" value="ECO:0007669"/>
    <property type="project" value="TreeGrafter"/>
</dbReference>
<dbReference type="InterPro" id="IPR006746">
    <property type="entry name" value="26S_Psome_Rpn12"/>
</dbReference>
<dbReference type="Gene3D" id="1.25.40.990">
    <property type="match status" value="1"/>
</dbReference>
<evidence type="ECO:0000313" key="2">
    <source>
        <dbReference type="Proteomes" id="UP001321473"/>
    </source>
</evidence>
<accession>A0AAQ4F376</accession>
<evidence type="ECO:0000313" key="1">
    <source>
        <dbReference type="EMBL" id="KAK8781594.1"/>
    </source>
</evidence>
<dbReference type="EMBL" id="JARKHS020007523">
    <property type="protein sequence ID" value="KAK8781594.1"/>
    <property type="molecule type" value="Genomic_DNA"/>
</dbReference>